<evidence type="ECO:0000256" key="1">
    <source>
        <dbReference type="SAM" id="MobiDB-lite"/>
    </source>
</evidence>
<dbReference type="InterPro" id="IPR000795">
    <property type="entry name" value="T_Tr_GTP-bd_dom"/>
</dbReference>
<protein>
    <submittedName>
        <fullName evidence="3">GTP-binding protein 2</fullName>
    </submittedName>
</protein>
<dbReference type="InterPro" id="IPR001810">
    <property type="entry name" value="F-box_dom"/>
</dbReference>
<evidence type="ECO:0000313" key="3">
    <source>
        <dbReference type="EMBL" id="KFX53369.1"/>
    </source>
</evidence>
<feature type="domain" description="F-box" evidence="2">
    <location>
        <begin position="1032"/>
        <end position="1078"/>
    </location>
</feature>
<feature type="compositionally biased region" description="Acidic residues" evidence="1">
    <location>
        <begin position="1732"/>
        <end position="1745"/>
    </location>
</feature>
<feature type="region of interest" description="Disordered" evidence="1">
    <location>
        <begin position="827"/>
        <end position="854"/>
    </location>
</feature>
<proteinExistence type="predicted"/>
<dbReference type="Gene3D" id="3.40.50.300">
    <property type="entry name" value="P-loop containing nucleotide triphosphate hydrolases"/>
    <property type="match status" value="1"/>
</dbReference>
<dbReference type="EMBL" id="JPOX01000001">
    <property type="protein sequence ID" value="KFX53369.1"/>
    <property type="molecule type" value="Genomic_DNA"/>
</dbReference>
<dbReference type="SUPFAM" id="SSF52540">
    <property type="entry name" value="P-loop containing nucleoside triphosphate hydrolases"/>
    <property type="match status" value="1"/>
</dbReference>
<dbReference type="GO" id="GO:0003746">
    <property type="term" value="F:translation elongation factor activity"/>
    <property type="evidence" value="ECO:0007669"/>
    <property type="project" value="TreeGrafter"/>
</dbReference>
<feature type="region of interest" description="Disordered" evidence="1">
    <location>
        <begin position="1708"/>
        <end position="1751"/>
    </location>
</feature>
<dbReference type="GO" id="GO:0005525">
    <property type="term" value="F:GTP binding"/>
    <property type="evidence" value="ECO:0007669"/>
    <property type="project" value="InterPro"/>
</dbReference>
<name>A0A093VTM2_TALMA</name>
<dbReference type="PROSITE" id="PS50181">
    <property type="entry name" value="FBOX"/>
    <property type="match status" value="1"/>
</dbReference>
<feature type="region of interest" description="Disordered" evidence="1">
    <location>
        <begin position="642"/>
        <end position="679"/>
    </location>
</feature>
<accession>A0A093VTM2</accession>
<feature type="compositionally biased region" description="Acidic residues" evidence="1">
    <location>
        <begin position="831"/>
        <end position="845"/>
    </location>
</feature>
<dbReference type="Pfam" id="PF00009">
    <property type="entry name" value="GTP_EFTU"/>
    <property type="match status" value="1"/>
</dbReference>
<sequence>MASIFTYDPDPPRVSSPWSISGSSTPGLSGGENVRSNSETGLFAVDSDKLADYGISKLEPEPQEGPTEYKLHLLLRSRRPFISMSTGQVVGGNFQFRTSKKPYWNLNLSPEPPASPRSLTAAHLTGRQQRLQQLTTQLLWRLQQSSPFHSSSIANLILPVLPEATPKLGIPQKPSRLLPGLEESQGALYEIGVADDGTFVGLVKEELDESLTNLGAMAASLGCKVEVLRKVVVGTCEWAEGPEPEYIQSGELWVAEALVSPDLDYYNSLSSKELSLDTLSLDDNVPASKEEDTVEGGCSQTEQIRISITGPSAAGKSSLLGTLTTSALDNGRGKSRLSLLKHRHEISSGITSSVAQELIGYRAHSLTEGSVDVINYASGNVTAWNDIHAASDGGRLAFVSDLPGLPRYVKSTLRGLVSWAPHYVILCIPANSSHNPTTTTDDVEQAPEIDICMAYLDLCIRLETPMVVAITKLDLASRMGLKQTLARVLSTIKAADKKPLMLAVAGEDTSRAPNLNKISTTDCQEALKTINAVNGDWSGTIPILLTSAVNGSGVGKFHALLRYLPLPRTPSSRLVRAPRIHRRQEVPTDVFDIDEVFAIPPSKVYSNLDASRSDTKGVVLCGIVRHGSISVGDELVIGPIAVEGRPDDNTPHASKPRSLHTPDNASPHFRSLKSRSVSGEFSPFSPGSFPGKYRFVSHAKWQRVRVVSVRNLRLSVRILLEDQVGTIGVEPIPWGPGKEVNTLGRLRKGMILAQARISPDQSPTSSIPSSLAFSTAFVATFPARDFSTAGSPPLILGGGVVVYIGNIRAAAKVTCVALADDAEIDSHTEPLPEEGDFFSFDDDDERDKQKQGNRIRRVRPESEKTIDVSSVHDNGFVNITFAFISSIEWVEVGSLVVVMPGVTTATSATGNLIPLSGLEGYVGRLIERTSGRRPRTKLDLGFCSHLSHNMNDSMLSDTLPGTVAQETTPEGEAYNAVSGAISNSASMTHSQSSKAQTAIGNNKVLQDAPAAEVTTSDVTVEYSNKPGEPRKPLTLLDLPLDILREIVKEITLTHDLTSLALTCSALHSLAIPAMYSRFDIVWPEPAPVSDQPMGVDALSYGLATLVMGANVFKETPYASSDKRCQHCGCEGSYYHQQNNHGSSSLRTNYGQFRIGNYYAQWTKKFCVGNGPTDWVQEYAITKETGKLLGTLVALAVARMVNLESFIWDMPTGVMRDVFLALASLDARSNNRECRLERVWIRWHDNRQKCPLFHNWSYQRPGVENLYQRVEYPTFSVLPPLKSLSVLNIDEPAYLQEMAVLIERSRHKLRELRIGMASTCSTDDWVYPTEIGHPSDTPRSSFPGWPKSGGVLSILLNMPESDALSTSSTPTGEWIESKIQDIPSSPTFITPNEQNSGVDTTTHMLGDLTINRAQDGGAFQNATTINTDSNSPKAEIPLATERDSIGTPTGKQDRLQLETLELENVVIYTPLLIEAIDWTRLSTLTILHCEEHESLWRALRRKYSPSESSRQGSDIIPQDAYPFKLKHLHTDRVSTYLMLFLKEAIAPNTLESIYLQEGRSYTTVVSIEAIYKHVLRRQRASLRKVLIDRSRRGELVSINHGHWRDWMLPREALAFVTSGKMPQLRELGIGMDRRDWHFFLQRLPRLANLRALYLPNMFDPTLGRNKHRELALQILDIVTLRPEIQLCYIGIEHKCFEILETPVNDKLDRDSPWYSESDTDNADDHTNGHDSDSNSEEDDNDGDGNDDDFHTNPHVILELDEDTDEDSEYRHGNGSRFVFRLREILFYDDKISVFKSRHCSL</sequence>
<dbReference type="PANTHER" id="PTHR43721">
    <property type="entry name" value="ELONGATION FACTOR TU-RELATED"/>
    <property type="match status" value="1"/>
</dbReference>
<feature type="compositionally biased region" description="Low complexity" evidence="1">
    <location>
        <begin position="15"/>
        <end position="24"/>
    </location>
</feature>
<organism evidence="3">
    <name type="scientific">Talaromyces marneffei PM1</name>
    <dbReference type="NCBI Taxonomy" id="1077442"/>
    <lineage>
        <taxon>Eukaryota</taxon>
        <taxon>Fungi</taxon>
        <taxon>Dikarya</taxon>
        <taxon>Ascomycota</taxon>
        <taxon>Pezizomycotina</taxon>
        <taxon>Eurotiomycetes</taxon>
        <taxon>Eurotiomycetidae</taxon>
        <taxon>Eurotiales</taxon>
        <taxon>Trichocomaceae</taxon>
        <taxon>Talaromyces</taxon>
        <taxon>Talaromyces sect. Talaromyces</taxon>
    </lineage>
</organism>
<feature type="compositionally biased region" description="Basic and acidic residues" evidence="1">
    <location>
        <begin position="1721"/>
        <end position="1731"/>
    </location>
</feature>
<feature type="region of interest" description="Disordered" evidence="1">
    <location>
        <begin position="1"/>
        <end position="40"/>
    </location>
</feature>
<dbReference type="InterPro" id="IPR050055">
    <property type="entry name" value="EF-Tu_GTPase"/>
</dbReference>
<gene>
    <name evidence="3" type="ORF">GQ26_0011970</name>
</gene>
<dbReference type="InterPro" id="IPR027417">
    <property type="entry name" value="P-loop_NTPase"/>
</dbReference>
<dbReference type="PANTHER" id="PTHR43721:SF30">
    <property type="entry name" value="TR-TYPE G DOMAIN-CONTAINING PROTEIN"/>
    <property type="match status" value="1"/>
</dbReference>
<dbReference type="HOGENOM" id="CLU_238111_0_0_1"/>
<dbReference type="GO" id="GO:0003924">
    <property type="term" value="F:GTPase activity"/>
    <property type="evidence" value="ECO:0007669"/>
    <property type="project" value="InterPro"/>
</dbReference>
<dbReference type="eggNOG" id="KOG1143">
    <property type="taxonomic scope" value="Eukaryota"/>
</dbReference>
<reference evidence="3" key="1">
    <citation type="journal article" date="2014" name="PLoS Genet.">
        <title>Signature Gene Expression Reveals Novel Clues to the Molecular Mechanisms of Dimorphic Transition in Penicillium marneffei.</title>
        <authorList>
            <person name="Yang E."/>
            <person name="Wang G."/>
            <person name="Cai J."/>
            <person name="Woo P.C."/>
            <person name="Lau S.K."/>
            <person name="Yuen K.-Y."/>
            <person name="Chow W.-N."/>
            <person name="Lin X."/>
        </authorList>
    </citation>
    <scope>NUCLEOTIDE SEQUENCE [LARGE SCALE GENOMIC DNA]</scope>
    <source>
        <strain evidence="3">PM1</strain>
    </source>
</reference>
<evidence type="ECO:0000259" key="2">
    <source>
        <dbReference type="PROSITE" id="PS50181"/>
    </source>
</evidence>
<comment type="caution">
    <text evidence="3">The sequence shown here is derived from an EMBL/GenBank/DDBJ whole genome shotgun (WGS) entry which is preliminary data.</text>
</comment>